<evidence type="ECO:0000313" key="14">
    <source>
        <dbReference type="Proteomes" id="UP000093352"/>
    </source>
</evidence>
<dbReference type="NCBIfam" id="TIGR00054">
    <property type="entry name" value="RIP metalloprotease RseP"/>
    <property type="match status" value="1"/>
</dbReference>
<keyword evidence="7 11" id="KW-0862">Zinc</keyword>
<evidence type="ECO:0000256" key="10">
    <source>
        <dbReference type="ARBA" id="ARBA00023136"/>
    </source>
</evidence>
<dbReference type="GO" id="GO:0004222">
    <property type="term" value="F:metalloendopeptidase activity"/>
    <property type="evidence" value="ECO:0007669"/>
    <property type="project" value="InterPro"/>
</dbReference>
<dbReference type="AlphaFoldDB" id="A0A1C0ADV3"/>
<comment type="subcellular location">
    <subcellularLocation>
        <location evidence="2">Membrane</location>
        <topology evidence="2">Multi-pass membrane protein</topology>
    </subcellularLocation>
</comment>
<dbReference type="Pfam" id="PF02163">
    <property type="entry name" value="Peptidase_M50"/>
    <property type="match status" value="1"/>
</dbReference>
<dbReference type="GO" id="GO:0016020">
    <property type="term" value="C:membrane"/>
    <property type="evidence" value="ECO:0007669"/>
    <property type="project" value="UniProtKB-SubCell"/>
</dbReference>
<dbReference type="GO" id="GO:0046872">
    <property type="term" value="F:metal ion binding"/>
    <property type="evidence" value="ECO:0007669"/>
    <property type="project" value="UniProtKB-KW"/>
</dbReference>
<dbReference type="Pfam" id="PF17820">
    <property type="entry name" value="PDZ_6"/>
    <property type="match status" value="1"/>
</dbReference>
<evidence type="ECO:0000256" key="7">
    <source>
        <dbReference type="ARBA" id="ARBA00022833"/>
    </source>
</evidence>
<keyword evidence="11" id="KW-0479">Metal-binding</keyword>
<comment type="similarity">
    <text evidence="3 11">Belongs to the peptidase M50B family.</text>
</comment>
<keyword evidence="4" id="KW-0645">Protease</keyword>
<dbReference type="RefSeq" id="WP_068913531.1">
    <property type="nucleotide sequence ID" value="NZ_MBEW02000007.1"/>
</dbReference>
<dbReference type="SMART" id="SM00228">
    <property type="entry name" value="PDZ"/>
    <property type="match status" value="1"/>
</dbReference>
<keyword evidence="10 11" id="KW-0472">Membrane</keyword>
<feature type="transmembrane region" description="Helical" evidence="11">
    <location>
        <begin position="89"/>
        <end position="112"/>
    </location>
</feature>
<feature type="transmembrane region" description="Helical" evidence="11">
    <location>
        <begin position="303"/>
        <end position="322"/>
    </location>
</feature>
<dbReference type="Gene3D" id="2.30.42.10">
    <property type="match status" value="1"/>
</dbReference>
<evidence type="ECO:0000256" key="8">
    <source>
        <dbReference type="ARBA" id="ARBA00022989"/>
    </source>
</evidence>
<feature type="domain" description="PDZ" evidence="12">
    <location>
        <begin position="122"/>
        <end position="173"/>
    </location>
</feature>
<evidence type="ECO:0000313" key="13">
    <source>
        <dbReference type="EMBL" id="RDY21475.1"/>
    </source>
</evidence>
<keyword evidence="8 11" id="KW-1133">Transmembrane helix</keyword>
<accession>A0A1C0ADV3</accession>
<dbReference type="InterPro" id="IPR001478">
    <property type="entry name" value="PDZ"/>
</dbReference>
<dbReference type="PANTHER" id="PTHR42837:SF2">
    <property type="entry name" value="MEMBRANE METALLOPROTEASE ARASP2, CHLOROPLASTIC-RELATED"/>
    <property type="match status" value="1"/>
</dbReference>
<dbReference type="InterPro" id="IPR041489">
    <property type="entry name" value="PDZ_6"/>
</dbReference>
<keyword evidence="14" id="KW-1185">Reference proteome</keyword>
<reference evidence="13 14" key="1">
    <citation type="journal article" date="2016" name="Genome Announc.">
        <title>Draft Genome Sequence of Criibacterium bergeronii gen. nov., sp. nov., Strain CCRI-22567T, Isolated from a Vaginal Sample from a Woman with Bacterial Vaginosis.</title>
        <authorList>
            <person name="Maheux A.F."/>
            <person name="Berube E."/>
            <person name="Boudreau D.K."/>
            <person name="Raymond F."/>
            <person name="Corbeil J."/>
            <person name="Roy P.H."/>
            <person name="Boissinot M."/>
            <person name="Omar R.F."/>
        </authorList>
    </citation>
    <scope>NUCLEOTIDE SEQUENCE [LARGE SCALE GENOMIC DNA]</scope>
    <source>
        <strain evidence="13 14">CCRI-22567</strain>
    </source>
</reference>
<name>A0A1C0ADV3_9FIRM</name>
<organism evidence="13 14">
    <name type="scientific">Criibacterium bergeronii</name>
    <dbReference type="NCBI Taxonomy" id="1871336"/>
    <lineage>
        <taxon>Bacteria</taxon>
        <taxon>Bacillati</taxon>
        <taxon>Bacillota</taxon>
        <taxon>Clostridia</taxon>
        <taxon>Peptostreptococcales</taxon>
        <taxon>Filifactoraceae</taxon>
        <taxon>Criibacterium</taxon>
    </lineage>
</organism>
<feature type="transmembrane region" description="Helical" evidence="11">
    <location>
        <begin position="257"/>
        <end position="276"/>
    </location>
</feature>
<evidence type="ECO:0000256" key="2">
    <source>
        <dbReference type="ARBA" id="ARBA00004141"/>
    </source>
</evidence>
<evidence type="ECO:0000256" key="11">
    <source>
        <dbReference type="RuleBase" id="RU362031"/>
    </source>
</evidence>
<protein>
    <recommendedName>
        <fullName evidence="11">Zinc metalloprotease</fullName>
        <ecNumber evidence="11">3.4.24.-</ecNumber>
    </recommendedName>
</protein>
<dbReference type="SUPFAM" id="SSF50156">
    <property type="entry name" value="PDZ domain-like"/>
    <property type="match status" value="1"/>
</dbReference>
<evidence type="ECO:0000259" key="12">
    <source>
        <dbReference type="PROSITE" id="PS50106"/>
    </source>
</evidence>
<evidence type="ECO:0000256" key="1">
    <source>
        <dbReference type="ARBA" id="ARBA00001947"/>
    </source>
</evidence>
<dbReference type="PROSITE" id="PS50106">
    <property type="entry name" value="PDZ"/>
    <property type="match status" value="1"/>
</dbReference>
<dbReference type="EMBL" id="MBEW02000007">
    <property type="protein sequence ID" value="RDY21475.1"/>
    <property type="molecule type" value="Genomic_DNA"/>
</dbReference>
<evidence type="ECO:0000256" key="5">
    <source>
        <dbReference type="ARBA" id="ARBA00022692"/>
    </source>
</evidence>
<dbReference type="InterPro" id="IPR008915">
    <property type="entry name" value="Peptidase_M50"/>
</dbReference>
<comment type="cofactor">
    <cofactor evidence="1 11">
        <name>Zn(2+)</name>
        <dbReference type="ChEBI" id="CHEBI:29105"/>
    </cofactor>
</comment>
<keyword evidence="9 11" id="KW-0482">Metalloprotease</keyword>
<keyword evidence="6 11" id="KW-0378">Hydrolase</keyword>
<dbReference type="PANTHER" id="PTHR42837">
    <property type="entry name" value="REGULATOR OF SIGMA-E PROTEASE RSEP"/>
    <property type="match status" value="1"/>
</dbReference>
<evidence type="ECO:0000256" key="9">
    <source>
        <dbReference type="ARBA" id="ARBA00023049"/>
    </source>
</evidence>
<keyword evidence="5 11" id="KW-0812">Transmembrane</keyword>
<dbReference type="GO" id="GO:0006508">
    <property type="term" value="P:proteolysis"/>
    <property type="evidence" value="ECO:0007669"/>
    <property type="project" value="UniProtKB-KW"/>
</dbReference>
<dbReference type="EC" id="3.4.24.-" evidence="11"/>
<dbReference type="InterPro" id="IPR004387">
    <property type="entry name" value="Pept_M50_Zn"/>
</dbReference>
<dbReference type="Proteomes" id="UP000093352">
    <property type="component" value="Unassembled WGS sequence"/>
</dbReference>
<gene>
    <name evidence="13" type="primary">rseP</name>
    <name evidence="13" type="ORF">BBG48_004990</name>
</gene>
<comment type="caution">
    <text evidence="13">The sequence shown here is derived from an EMBL/GenBank/DDBJ whole genome shotgun (WGS) entry which is preliminary data.</text>
</comment>
<sequence>MKIIIALLVFGIVVAIHELGHFSVAKWNKVTIHEFSIGMGPLLYKKMKAETQYSLRAIPMGGYVSMEGEDEASEDPNAFSNKTPLQRMAIIFAGPFMNFVLTIVITFILFLFMGIPVNVAGDIVQGSPAQQMGMQVGDRIIAINDKTITQWRQVSEVINSEPVDLKIDIVRDGKQIQLTGKSNDTSGRKTIGISPSYEMHPLQAAKYSIVQTYDLSVQMLQFVGKLFTGKVDLKYVSGPVGIVRQIGTSAEKGISTILYYIGFISLNLGIMNLLPFPALDGFRFLTAFFELVTGKKPSKKAEYAVNMAGMALLIAFMLFITYKDVLNIFK</sequence>
<proteinExistence type="inferred from homology"/>
<evidence type="ECO:0000256" key="6">
    <source>
        <dbReference type="ARBA" id="ARBA00022801"/>
    </source>
</evidence>
<evidence type="ECO:0000256" key="3">
    <source>
        <dbReference type="ARBA" id="ARBA00007931"/>
    </source>
</evidence>
<dbReference type="InterPro" id="IPR036034">
    <property type="entry name" value="PDZ_sf"/>
</dbReference>
<evidence type="ECO:0000256" key="4">
    <source>
        <dbReference type="ARBA" id="ARBA00022670"/>
    </source>
</evidence>
<dbReference type="STRING" id="1871336.BBG48_06280"/>
<dbReference type="CDD" id="cd06163">
    <property type="entry name" value="S2P-M50_PDZ_RseP-like"/>
    <property type="match status" value="1"/>
</dbReference>